<reference evidence="6 7" key="1">
    <citation type="submission" date="2018-04" db="EMBL/GenBank/DDBJ databases">
        <title>Genomic Encyclopedia of Archaeal and Bacterial Type Strains, Phase II (KMG-II): from individual species to whole genera.</title>
        <authorList>
            <person name="Goeker M."/>
        </authorList>
    </citation>
    <scope>NUCLEOTIDE SEQUENCE [LARGE SCALE GENOMIC DNA]</scope>
    <source>
        <strain evidence="6 7">DSM 29955</strain>
    </source>
</reference>
<sequence>MKKSLPPLTWFRAFEAAARHLSFTAAADEIGLTQSAVSQHVKALETRLRVALFTRHARGLSLTDDGRKLLPQVGSALGILSAATDTFDTGPAANLLTIAASISVTQWVIAPNLAAFTQRHPNIRIRFLSAIWPDDFNSARADVEIRFGSEKQAGKNAKRLNPNRLVAVKAPSVAGDLHSLPLIEAVGTSSGWKEWAAKIGKVPEPQLFADSYGVALHLASQGNGVALVSELLIQYAVEAGVIEHAHPASIPGNEGYYLSIDEGNAQAMQFRTWLLEQLAFAGSATEAEGA</sequence>
<dbReference type="InterPro" id="IPR000847">
    <property type="entry name" value="LysR_HTH_N"/>
</dbReference>
<dbReference type="Proteomes" id="UP000244523">
    <property type="component" value="Unassembled WGS sequence"/>
</dbReference>
<keyword evidence="4" id="KW-0804">Transcription</keyword>
<evidence type="ECO:0000256" key="2">
    <source>
        <dbReference type="ARBA" id="ARBA00023015"/>
    </source>
</evidence>
<feature type="domain" description="HTH lysR-type" evidence="5">
    <location>
        <begin position="6"/>
        <end position="63"/>
    </location>
</feature>
<dbReference type="PRINTS" id="PR00039">
    <property type="entry name" value="HTHLYSR"/>
</dbReference>
<dbReference type="GO" id="GO:0006351">
    <property type="term" value="P:DNA-templated transcription"/>
    <property type="evidence" value="ECO:0007669"/>
    <property type="project" value="TreeGrafter"/>
</dbReference>
<protein>
    <submittedName>
        <fullName evidence="6">LysR family transcriptional regulator</fullName>
    </submittedName>
</protein>
<dbReference type="PANTHER" id="PTHR30537:SF74">
    <property type="entry name" value="HTH-TYPE TRANSCRIPTIONAL REGULATOR TRPI"/>
    <property type="match status" value="1"/>
</dbReference>
<organism evidence="6 7">
    <name type="scientific">Yoonia sediminilitoris</name>
    <dbReference type="NCBI Taxonomy" id="1286148"/>
    <lineage>
        <taxon>Bacteria</taxon>
        <taxon>Pseudomonadati</taxon>
        <taxon>Pseudomonadota</taxon>
        <taxon>Alphaproteobacteria</taxon>
        <taxon>Rhodobacterales</taxon>
        <taxon>Paracoccaceae</taxon>
        <taxon>Yoonia</taxon>
    </lineage>
</organism>
<evidence type="ECO:0000256" key="4">
    <source>
        <dbReference type="ARBA" id="ARBA00023163"/>
    </source>
</evidence>
<dbReference type="GO" id="GO:0003700">
    <property type="term" value="F:DNA-binding transcription factor activity"/>
    <property type="evidence" value="ECO:0007669"/>
    <property type="project" value="InterPro"/>
</dbReference>
<name>A0A2T6KG18_9RHOB</name>
<dbReference type="EMBL" id="QBUD01000006">
    <property type="protein sequence ID" value="PUB14267.1"/>
    <property type="molecule type" value="Genomic_DNA"/>
</dbReference>
<comment type="caution">
    <text evidence="6">The sequence shown here is derived from an EMBL/GenBank/DDBJ whole genome shotgun (WGS) entry which is preliminary data.</text>
</comment>
<proteinExistence type="inferred from homology"/>
<dbReference type="InterPro" id="IPR036388">
    <property type="entry name" value="WH-like_DNA-bd_sf"/>
</dbReference>
<dbReference type="SUPFAM" id="SSF46785">
    <property type="entry name" value="Winged helix' DNA-binding domain"/>
    <property type="match status" value="1"/>
</dbReference>
<dbReference type="Pfam" id="PF03466">
    <property type="entry name" value="LysR_substrate"/>
    <property type="match status" value="1"/>
</dbReference>
<gene>
    <name evidence="6" type="ORF">C8N45_106141</name>
</gene>
<dbReference type="RefSeq" id="WP_108386686.1">
    <property type="nucleotide sequence ID" value="NZ_QBUD01000006.1"/>
</dbReference>
<keyword evidence="2" id="KW-0805">Transcription regulation</keyword>
<evidence type="ECO:0000256" key="1">
    <source>
        <dbReference type="ARBA" id="ARBA00009437"/>
    </source>
</evidence>
<evidence type="ECO:0000313" key="7">
    <source>
        <dbReference type="Proteomes" id="UP000244523"/>
    </source>
</evidence>
<dbReference type="InterPro" id="IPR058163">
    <property type="entry name" value="LysR-type_TF_proteobact-type"/>
</dbReference>
<dbReference type="Pfam" id="PF00126">
    <property type="entry name" value="HTH_1"/>
    <property type="match status" value="1"/>
</dbReference>
<dbReference type="AlphaFoldDB" id="A0A2T6KG18"/>
<keyword evidence="7" id="KW-1185">Reference proteome</keyword>
<evidence type="ECO:0000313" key="6">
    <source>
        <dbReference type="EMBL" id="PUB14267.1"/>
    </source>
</evidence>
<dbReference type="OrthoDB" id="9813056at2"/>
<dbReference type="InterPro" id="IPR036390">
    <property type="entry name" value="WH_DNA-bd_sf"/>
</dbReference>
<accession>A0A2T6KG18</accession>
<dbReference type="SUPFAM" id="SSF53850">
    <property type="entry name" value="Periplasmic binding protein-like II"/>
    <property type="match status" value="1"/>
</dbReference>
<dbReference type="FunFam" id="1.10.10.10:FF:000001">
    <property type="entry name" value="LysR family transcriptional regulator"/>
    <property type="match status" value="1"/>
</dbReference>
<evidence type="ECO:0000259" key="5">
    <source>
        <dbReference type="PROSITE" id="PS50931"/>
    </source>
</evidence>
<dbReference type="GO" id="GO:0043565">
    <property type="term" value="F:sequence-specific DNA binding"/>
    <property type="evidence" value="ECO:0007669"/>
    <property type="project" value="TreeGrafter"/>
</dbReference>
<dbReference type="PROSITE" id="PS50931">
    <property type="entry name" value="HTH_LYSR"/>
    <property type="match status" value="1"/>
</dbReference>
<dbReference type="PANTHER" id="PTHR30537">
    <property type="entry name" value="HTH-TYPE TRANSCRIPTIONAL REGULATOR"/>
    <property type="match status" value="1"/>
</dbReference>
<dbReference type="InterPro" id="IPR005119">
    <property type="entry name" value="LysR_subst-bd"/>
</dbReference>
<keyword evidence="3" id="KW-0238">DNA-binding</keyword>
<dbReference type="Gene3D" id="3.40.190.10">
    <property type="entry name" value="Periplasmic binding protein-like II"/>
    <property type="match status" value="2"/>
</dbReference>
<dbReference type="Gene3D" id="1.10.10.10">
    <property type="entry name" value="Winged helix-like DNA-binding domain superfamily/Winged helix DNA-binding domain"/>
    <property type="match status" value="1"/>
</dbReference>
<comment type="similarity">
    <text evidence="1">Belongs to the LysR transcriptional regulatory family.</text>
</comment>
<evidence type="ECO:0000256" key="3">
    <source>
        <dbReference type="ARBA" id="ARBA00023125"/>
    </source>
</evidence>